<evidence type="ECO:0000313" key="3">
    <source>
        <dbReference type="Proteomes" id="UP000295818"/>
    </source>
</evidence>
<protein>
    <submittedName>
        <fullName evidence="2">Uncharacterized protein</fullName>
    </submittedName>
</protein>
<dbReference type="Proteomes" id="UP000295818">
    <property type="component" value="Unassembled WGS sequence"/>
</dbReference>
<sequence>MLKVPRPLLDAGVLLSLIVIVLTALALFVPCLPRIVARIEASGDRLAFGADD</sequence>
<organism evidence="2 3">
    <name type="scientific">Kribbella orskensis</name>
    <dbReference type="NCBI Taxonomy" id="2512216"/>
    <lineage>
        <taxon>Bacteria</taxon>
        <taxon>Bacillati</taxon>
        <taxon>Actinomycetota</taxon>
        <taxon>Actinomycetes</taxon>
        <taxon>Propionibacteriales</taxon>
        <taxon>Kribbellaceae</taxon>
        <taxon>Kribbella</taxon>
    </lineage>
</organism>
<keyword evidence="1" id="KW-0472">Membrane</keyword>
<reference evidence="2 3" key="1">
    <citation type="journal article" date="2015" name="Stand. Genomic Sci.">
        <title>Genomic Encyclopedia of Bacterial and Archaeal Type Strains, Phase III: the genomes of soil and plant-associated and newly described type strains.</title>
        <authorList>
            <person name="Whitman W.B."/>
            <person name="Woyke T."/>
            <person name="Klenk H.P."/>
            <person name="Zhou Y."/>
            <person name="Lilburn T.G."/>
            <person name="Beck B.J."/>
            <person name="De Vos P."/>
            <person name="Vandamme P."/>
            <person name="Eisen J.A."/>
            <person name="Garrity G."/>
            <person name="Hugenholtz P."/>
            <person name="Kyrpides N.C."/>
        </authorList>
    </citation>
    <scope>NUCLEOTIDE SEQUENCE [LARGE SCALE GENOMIC DNA]</scope>
    <source>
        <strain evidence="2 3">VKM Ac-2538</strain>
    </source>
</reference>
<evidence type="ECO:0000256" key="1">
    <source>
        <dbReference type="SAM" id="Phobius"/>
    </source>
</evidence>
<comment type="caution">
    <text evidence="2">The sequence shown here is derived from an EMBL/GenBank/DDBJ whole genome shotgun (WGS) entry which is preliminary data.</text>
</comment>
<accession>A0ABY2BG23</accession>
<proteinExistence type="predicted"/>
<feature type="transmembrane region" description="Helical" evidence="1">
    <location>
        <begin position="12"/>
        <end position="32"/>
    </location>
</feature>
<dbReference type="EMBL" id="SLWM01000014">
    <property type="protein sequence ID" value="TCO17457.1"/>
    <property type="molecule type" value="Genomic_DNA"/>
</dbReference>
<keyword evidence="1" id="KW-0812">Transmembrane</keyword>
<keyword evidence="3" id="KW-1185">Reference proteome</keyword>
<keyword evidence="1" id="KW-1133">Transmembrane helix</keyword>
<gene>
    <name evidence="2" type="ORF">EV644_114105</name>
</gene>
<name>A0ABY2BG23_9ACTN</name>
<evidence type="ECO:0000313" key="2">
    <source>
        <dbReference type="EMBL" id="TCO17457.1"/>
    </source>
</evidence>